<keyword evidence="2" id="KW-1185">Reference proteome</keyword>
<dbReference type="Proteomes" id="UP001597368">
    <property type="component" value="Unassembled WGS sequence"/>
</dbReference>
<evidence type="ECO:0008006" key="3">
    <source>
        <dbReference type="Google" id="ProtNLM"/>
    </source>
</evidence>
<evidence type="ECO:0000313" key="1">
    <source>
        <dbReference type="EMBL" id="MFD1930748.1"/>
    </source>
</evidence>
<sequence length="141" mass="15008">MPIDEAESILYGMQGFLSTGNSVVPTRGFAHFASGMTISAAPSTRGLVEAVEIWRPEPGADDVVTCLGVDIFTTAADDLIELFRQRTPVEIEDGGGSMIAPDLVVGLWRPFVPDSPGDDDGRYFHSILIAAPGYYSTPGDS</sequence>
<dbReference type="EMBL" id="JBHUFV010000005">
    <property type="protein sequence ID" value="MFD1930748.1"/>
    <property type="molecule type" value="Genomic_DNA"/>
</dbReference>
<accession>A0ABW4SMP7</accession>
<reference evidence="2" key="1">
    <citation type="journal article" date="2019" name="Int. J. Syst. Evol. Microbiol.">
        <title>The Global Catalogue of Microorganisms (GCM) 10K type strain sequencing project: providing services to taxonomists for standard genome sequencing and annotation.</title>
        <authorList>
            <consortium name="The Broad Institute Genomics Platform"/>
            <consortium name="The Broad Institute Genome Sequencing Center for Infectious Disease"/>
            <person name="Wu L."/>
            <person name="Ma J."/>
        </authorList>
    </citation>
    <scope>NUCLEOTIDE SEQUENCE [LARGE SCALE GENOMIC DNA]</scope>
    <source>
        <strain evidence="2">ICMP 6774ER</strain>
    </source>
</reference>
<evidence type="ECO:0000313" key="2">
    <source>
        <dbReference type="Proteomes" id="UP001597368"/>
    </source>
</evidence>
<proteinExistence type="predicted"/>
<name>A0ABW4SMP7_9ACTN</name>
<protein>
    <recommendedName>
        <fullName evidence="3">Tail terminator</fullName>
    </recommendedName>
</protein>
<gene>
    <name evidence="1" type="ORF">ACFSKW_04570</name>
</gene>
<organism evidence="1 2">
    <name type="scientific">Nonomuraea mangrovi</name>
    <dbReference type="NCBI Taxonomy" id="2316207"/>
    <lineage>
        <taxon>Bacteria</taxon>
        <taxon>Bacillati</taxon>
        <taxon>Actinomycetota</taxon>
        <taxon>Actinomycetes</taxon>
        <taxon>Streptosporangiales</taxon>
        <taxon>Streptosporangiaceae</taxon>
        <taxon>Nonomuraea</taxon>
    </lineage>
</organism>
<comment type="caution">
    <text evidence="1">The sequence shown here is derived from an EMBL/GenBank/DDBJ whole genome shotgun (WGS) entry which is preliminary data.</text>
</comment>
<dbReference type="RefSeq" id="WP_379569438.1">
    <property type="nucleotide sequence ID" value="NZ_JBHUFV010000005.1"/>
</dbReference>